<evidence type="ECO:0000313" key="2">
    <source>
        <dbReference type="Proteomes" id="UP000467637"/>
    </source>
</evidence>
<comment type="caution">
    <text evidence="1">The sequence shown here is derived from an EMBL/GenBank/DDBJ whole genome shotgun (WGS) entry which is preliminary data.</text>
</comment>
<protein>
    <submittedName>
        <fullName evidence="1">Uncharacterized protein</fullName>
    </submittedName>
</protein>
<dbReference type="EMBL" id="WSEM01000016">
    <property type="protein sequence ID" value="MVQ37254.1"/>
    <property type="molecule type" value="Genomic_DNA"/>
</dbReference>
<dbReference type="Proteomes" id="UP000467637">
    <property type="component" value="Unassembled WGS sequence"/>
</dbReference>
<proteinExistence type="predicted"/>
<evidence type="ECO:0000313" key="1">
    <source>
        <dbReference type="EMBL" id="MVQ37254.1"/>
    </source>
</evidence>
<keyword evidence="2" id="KW-1185">Reference proteome</keyword>
<dbReference type="RefSeq" id="WP_157321745.1">
    <property type="nucleotide sequence ID" value="NZ_WSEM01000016.1"/>
</dbReference>
<sequence>MLTIEEYISRRKKEDRLNEFNPDERNQNMKNCVDYVFEYFNQYLDFSKMDEKTALNEERLEKYRKAIDRYDINIQEWLMSIYDQYDKQLNRSIVNLLKTDELFLIYDSDSEFRRSSYECYSKLVKKHPYLKNQTEFLFLFIKDYHELVSQPSGRINQIYISDEISEWIEKTWLKHQVNILAFTSDWAHRFYTNEDYWSPKHKIKTNNSWRKYEYDYKQKNNLFNLNSLFTRISEKPFLRGKKQFLEILMMYYWLHDVFGDEDNYWHEYLSKCNIEVNSRNLSG</sequence>
<gene>
    <name evidence="1" type="ORF">GON05_21790</name>
</gene>
<reference evidence="1 2" key="1">
    <citation type="submission" date="2019-12" db="EMBL/GenBank/DDBJ databases">
        <authorList>
            <person name="Huq M.A."/>
        </authorList>
    </citation>
    <scope>NUCLEOTIDE SEQUENCE [LARGE SCALE GENOMIC DNA]</scope>
    <source>
        <strain evidence="1 2">MAH-34</strain>
    </source>
</reference>
<accession>A0ABW9UB07</accession>
<organism evidence="1 2">
    <name type="scientific">Paenibacillus anseongense</name>
    <dbReference type="NCBI Taxonomy" id="2682845"/>
    <lineage>
        <taxon>Bacteria</taxon>
        <taxon>Bacillati</taxon>
        <taxon>Bacillota</taxon>
        <taxon>Bacilli</taxon>
        <taxon>Bacillales</taxon>
        <taxon>Paenibacillaceae</taxon>
        <taxon>Paenibacillus</taxon>
    </lineage>
</organism>
<name>A0ABW9UB07_9BACL</name>